<keyword evidence="3" id="KW-1185">Reference proteome</keyword>
<keyword evidence="1" id="KW-0472">Membrane</keyword>
<dbReference type="Proteomes" id="UP000444185">
    <property type="component" value="Unassembled WGS sequence"/>
</dbReference>
<evidence type="ECO:0000313" key="2">
    <source>
        <dbReference type="EMBL" id="MXO51119.1"/>
    </source>
</evidence>
<accession>A0A844Y0N1</accession>
<dbReference type="OrthoDB" id="6079986at2"/>
<organism evidence="2 3">
    <name type="scientific">Qipengyuania gaetbuli</name>
    <dbReference type="NCBI Taxonomy" id="266952"/>
    <lineage>
        <taxon>Bacteria</taxon>
        <taxon>Pseudomonadati</taxon>
        <taxon>Pseudomonadota</taxon>
        <taxon>Alphaproteobacteria</taxon>
        <taxon>Sphingomonadales</taxon>
        <taxon>Erythrobacteraceae</taxon>
        <taxon>Qipengyuania</taxon>
    </lineage>
</organism>
<dbReference type="RefSeq" id="WP_160607643.1">
    <property type="nucleotide sequence ID" value="NZ_WTYF01000004.1"/>
</dbReference>
<comment type="similarity">
    <text evidence="1">Belongs to the SURF1 family.</text>
</comment>
<keyword evidence="1" id="KW-1003">Cell membrane</keyword>
<gene>
    <name evidence="2" type="ORF">GRI42_07360</name>
</gene>
<feature type="transmembrane region" description="Helical" evidence="1">
    <location>
        <begin position="164"/>
        <end position="184"/>
    </location>
</feature>
<dbReference type="GO" id="GO:0005886">
    <property type="term" value="C:plasma membrane"/>
    <property type="evidence" value="ECO:0007669"/>
    <property type="project" value="UniProtKB-SubCell"/>
</dbReference>
<dbReference type="InterPro" id="IPR002994">
    <property type="entry name" value="Surf1/Shy1"/>
</dbReference>
<dbReference type="Pfam" id="PF02104">
    <property type="entry name" value="SURF1"/>
    <property type="match status" value="1"/>
</dbReference>
<reference evidence="2 3" key="1">
    <citation type="submission" date="2019-12" db="EMBL/GenBank/DDBJ databases">
        <title>Genomic-based taxomic classification of the family Erythrobacteraceae.</title>
        <authorList>
            <person name="Xu L."/>
        </authorList>
    </citation>
    <scope>NUCLEOTIDE SEQUENCE [LARGE SCALE GENOMIC DNA]</scope>
    <source>
        <strain evidence="2 3">DSM 16225</strain>
    </source>
</reference>
<keyword evidence="1" id="KW-1133">Transmembrane helix</keyword>
<name>A0A844Y0N1_9SPHN</name>
<keyword evidence="1" id="KW-0812">Transmembrane</keyword>
<dbReference type="EMBL" id="WTYF01000004">
    <property type="protein sequence ID" value="MXO51119.1"/>
    <property type="molecule type" value="Genomic_DNA"/>
</dbReference>
<evidence type="ECO:0000256" key="1">
    <source>
        <dbReference type="RuleBase" id="RU363076"/>
    </source>
</evidence>
<proteinExistence type="inferred from homology"/>
<sequence length="195" mass="21219">MRLPVIPTIIVAGAVAVMIALGIWQLGRMEEEQRRVASWQSLGPEEFVPYPLGEGDKSASLYRKSSISCNRVTSIAPRAGYNAAGETGWTYMAQCLTRGGEAAEIALGWSRDPNQEPVWNGGEVSGVVGRGLGEDVRLVAIPPIAGLSPNKTPEPDAEKVKMHLSYAGQWFFFALTALVIYFLALRRRSTRARGD</sequence>
<protein>
    <recommendedName>
        <fullName evidence="1">SURF1-like protein</fullName>
    </recommendedName>
</protein>
<comment type="subcellular location">
    <subcellularLocation>
        <location evidence="1">Cell membrane</location>
        <topology evidence="1">Multi-pass membrane protein</topology>
    </subcellularLocation>
</comment>
<feature type="transmembrane region" description="Helical" evidence="1">
    <location>
        <begin position="6"/>
        <end position="26"/>
    </location>
</feature>
<dbReference type="AlphaFoldDB" id="A0A844Y0N1"/>
<evidence type="ECO:0000313" key="3">
    <source>
        <dbReference type="Proteomes" id="UP000444185"/>
    </source>
</evidence>
<comment type="caution">
    <text evidence="2">The sequence shown here is derived from an EMBL/GenBank/DDBJ whole genome shotgun (WGS) entry which is preliminary data.</text>
</comment>